<sequence length="186" mass="20013">MKYAPLTIALATVLLTAVSPGASHATYAPQVASPLPASGPPPKPASLACAKSHWPWGCVAKCESGGDWHINTGNGHFGGLQFSQSTWEAFGGLKYAPRADLAKRTEQIHIARKVVEVQGWGAWPHCSRRYGLKGRMKLEKPQAEVTKNRLAPEVTKNRLAPGLLIMPRGARLNAALPGSRTRPPLR</sequence>
<gene>
    <name evidence="5" type="ORF">HUT05_37615</name>
</gene>
<dbReference type="GO" id="GO:0016787">
    <property type="term" value="F:hydrolase activity"/>
    <property type="evidence" value="ECO:0007669"/>
    <property type="project" value="UniProtKB-KW"/>
</dbReference>
<dbReference type="AlphaFoldDB" id="A0A7H8TKK8"/>
<keyword evidence="2" id="KW-0378">Hydrolase</keyword>
<dbReference type="InterPro" id="IPR023346">
    <property type="entry name" value="Lysozyme-like_dom_sf"/>
</dbReference>
<evidence type="ECO:0000256" key="1">
    <source>
        <dbReference type="ARBA" id="ARBA00010830"/>
    </source>
</evidence>
<feature type="chain" id="PRO_5038774950" evidence="3">
    <location>
        <begin position="25"/>
        <end position="186"/>
    </location>
</feature>
<evidence type="ECO:0000256" key="2">
    <source>
        <dbReference type="ARBA" id="ARBA00022801"/>
    </source>
</evidence>
<proteinExistence type="inferred from homology"/>
<keyword evidence="3" id="KW-0732">Signal</keyword>
<dbReference type="CDD" id="cd13925">
    <property type="entry name" value="RPF"/>
    <property type="match status" value="1"/>
</dbReference>
<keyword evidence="6" id="KW-1185">Reference proteome</keyword>
<accession>A0A7H8TKK8</accession>
<dbReference type="RefSeq" id="WP_176577690.1">
    <property type="nucleotide sequence ID" value="NZ_CBDRGH010000015.1"/>
</dbReference>
<comment type="similarity">
    <text evidence="1">Belongs to the transglycosylase family. Rpf subfamily.</text>
</comment>
<dbReference type="Gene3D" id="1.10.530.10">
    <property type="match status" value="1"/>
</dbReference>
<evidence type="ECO:0000259" key="4">
    <source>
        <dbReference type="Pfam" id="PF06737"/>
    </source>
</evidence>
<dbReference type="InterPro" id="IPR010618">
    <property type="entry name" value="RPF"/>
</dbReference>
<reference evidence="5 6" key="1">
    <citation type="submission" date="2020-06" db="EMBL/GenBank/DDBJ databases">
        <title>Genome mining for natural products.</title>
        <authorList>
            <person name="Zhang B."/>
            <person name="Shi J."/>
            <person name="Ge H."/>
        </authorList>
    </citation>
    <scope>NUCLEOTIDE SEQUENCE [LARGE SCALE GENOMIC DNA]</scope>
    <source>
        <strain evidence="5 6">NA02069</strain>
    </source>
</reference>
<organism evidence="5 6">
    <name type="scientific">Streptomyces chartreusis</name>
    <dbReference type="NCBI Taxonomy" id="1969"/>
    <lineage>
        <taxon>Bacteria</taxon>
        <taxon>Bacillati</taxon>
        <taxon>Actinomycetota</taxon>
        <taxon>Actinomycetes</taxon>
        <taxon>Kitasatosporales</taxon>
        <taxon>Streptomycetaceae</taxon>
        <taxon>Streptomyces</taxon>
    </lineage>
</organism>
<evidence type="ECO:0000313" key="6">
    <source>
        <dbReference type="Proteomes" id="UP000509418"/>
    </source>
</evidence>
<dbReference type="SUPFAM" id="SSF53955">
    <property type="entry name" value="Lysozyme-like"/>
    <property type="match status" value="1"/>
</dbReference>
<dbReference type="Pfam" id="PF06737">
    <property type="entry name" value="Transglycosylas"/>
    <property type="match status" value="1"/>
</dbReference>
<protein>
    <submittedName>
        <fullName evidence="5">Transglycosylase family protein</fullName>
    </submittedName>
</protein>
<evidence type="ECO:0000256" key="3">
    <source>
        <dbReference type="SAM" id="SignalP"/>
    </source>
</evidence>
<feature type="signal peptide" evidence="3">
    <location>
        <begin position="1"/>
        <end position="24"/>
    </location>
</feature>
<feature type="domain" description="Resuscitation-promoting factor core lysozyme-like" evidence="4">
    <location>
        <begin position="54"/>
        <end position="126"/>
    </location>
</feature>
<dbReference type="EMBL" id="CP056041">
    <property type="protein sequence ID" value="QKZ22590.1"/>
    <property type="molecule type" value="Genomic_DNA"/>
</dbReference>
<evidence type="ECO:0000313" key="5">
    <source>
        <dbReference type="EMBL" id="QKZ22590.1"/>
    </source>
</evidence>
<dbReference type="Proteomes" id="UP000509418">
    <property type="component" value="Chromosome"/>
</dbReference>
<name>A0A7H8TKK8_STRCX</name>